<keyword evidence="3" id="KW-1185">Reference proteome</keyword>
<evidence type="ECO:0000313" key="3">
    <source>
        <dbReference type="Proteomes" id="UP001152797"/>
    </source>
</evidence>
<organism evidence="1">
    <name type="scientific">Cladocopium goreaui</name>
    <dbReference type="NCBI Taxonomy" id="2562237"/>
    <lineage>
        <taxon>Eukaryota</taxon>
        <taxon>Sar</taxon>
        <taxon>Alveolata</taxon>
        <taxon>Dinophyceae</taxon>
        <taxon>Suessiales</taxon>
        <taxon>Symbiodiniaceae</taxon>
        <taxon>Cladocopium</taxon>
    </lineage>
</organism>
<comment type="caution">
    <text evidence="1">The sequence shown here is derived from an EMBL/GenBank/DDBJ whole genome shotgun (WGS) entry which is preliminary data.</text>
</comment>
<dbReference type="EMBL" id="CAMXCT030004449">
    <property type="protein sequence ID" value="CAL4796460.1"/>
    <property type="molecule type" value="Genomic_DNA"/>
</dbReference>
<evidence type="ECO:0000313" key="2">
    <source>
        <dbReference type="EMBL" id="CAL1162523.1"/>
    </source>
</evidence>
<reference evidence="2" key="2">
    <citation type="submission" date="2024-04" db="EMBL/GenBank/DDBJ databases">
        <authorList>
            <person name="Chen Y."/>
            <person name="Shah S."/>
            <person name="Dougan E. K."/>
            <person name="Thang M."/>
            <person name="Chan C."/>
        </authorList>
    </citation>
    <scope>NUCLEOTIDE SEQUENCE [LARGE SCALE GENOMIC DNA]</scope>
</reference>
<proteinExistence type="predicted"/>
<name>A0A9P1GDM9_9DINO</name>
<reference evidence="1" key="1">
    <citation type="submission" date="2022-10" db="EMBL/GenBank/DDBJ databases">
        <authorList>
            <person name="Chen Y."/>
            <person name="Dougan E. K."/>
            <person name="Chan C."/>
            <person name="Rhodes N."/>
            <person name="Thang M."/>
        </authorList>
    </citation>
    <scope>NUCLEOTIDE SEQUENCE</scope>
</reference>
<dbReference type="AlphaFoldDB" id="A0A9P1GDM9"/>
<dbReference type="EMBL" id="CAMXCT010004449">
    <property type="protein sequence ID" value="CAI4009148.1"/>
    <property type="molecule type" value="Genomic_DNA"/>
</dbReference>
<dbReference type="Proteomes" id="UP001152797">
    <property type="component" value="Unassembled WGS sequence"/>
</dbReference>
<dbReference type="EMBL" id="CAMXCT020004449">
    <property type="protein sequence ID" value="CAL1162523.1"/>
    <property type="molecule type" value="Genomic_DNA"/>
</dbReference>
<protein>
    <submittedName>
        <fullName evidence="1">Uncharacterized protein</fullName>
    </submittedName>
</protein>
<evidence type="ECO:0000313" key="1">
    <source>
        <dbReference type="EMBL" id="CAI4009148.1"/>
    </source>
</evidence>
<gene>
    <name evidence="1" type="ORF">C1SCF055_LOCUS34521</name>
</gene>
<accession>A0A9P1GDM9</accession>
<sequence>MDVVPAESQFATKVVVTWFPLFVGYGVYLNASLGKASGNFEPMNEDSDELDSMGGITSVDGMSSVETSSGDFYSDEDGVEIVGGQPAFSLKVCEMLTLLHHANYEEYEGASNMLHMVDDLSADEDSPNG</sequence>